<dbReference type="AlphaFoldDB" id="A0A8H5G088"/>
<sequence length="333" mass="37106">MDQAQYYYQEENRFRGAAHAGSWYTSNAPQLTADLLGWLGQVRPKTGQEFPAPGCKAIIAPHAGYAYSGENAAWAYKCIDPSTTRRVFILGPSHHWGLKTCALTRCHTYDTPIGTLPVDTATVNELYAKGSFEWMTLGVDEKEHSIEMQLPYLRKVCEGKDIKIVPILVGNLEPAAELQYGELLAPYLAQEGNVFIISSDFCHWGQRFDYTFYYPKPNSPQGEGWHATRASPPEKDYRIWESITQLDHAAMGILGDKDRTALTAHTDFHKYLNATSNTICGRHPIGVLWGALARLEGASGKKASCTWVKYDQSAQVTKVSESSVSYASAWIKI</sequence>
<dbReference type="Pfam" id="PF01875">
    <property type="entry name" value="Memo"/>
    <property type="match status" value="1"/>
</dbReference>
<evidence type="ECO:0000256" key="1">
    <source>
        <dbReference type="ARBA" id="ARBA00006315"/>
    </source>
</evidence>
<dbReference type="EMBL" id="JAACJO010000007">
    <property type="protein sequence ID" value="KAF5356215.1"/>
    <property type="molecule type" value="Genomic_DNA"/>
</dbReference>
<organism evidence="2 3">
    <name type="scientific">Leucocoprinus leucothites</name>
    <dbReference type="NCBI Taxonomy" id="201217"/>
    <lineage>
        <taxon>Eukaryota</taxon>
        <taxon>Fungi</taxon>
        <taxon>Dikarya</taxon>
        <taxon>Basidiomycota</taxon>
        <taxon>Agaricomycotina</taxon>
        <taxon>Agaricomycetes</taxon>
        <taxon>Agaricomycetidae</taxon>
        <taxon>Agaricales</taxon>
        <taxon>Agaricineae</taxon>
        <taxon>Agaricaceae</taxon>
        <taxon>Leucocoprinus</taxon>
    </lineage>
</organism>
<keyword evidence="3" id="KW-1185">Reference proteome</keyword>
<comment type="similarity">
    <text evidence="1">Belongs to the MEMO1 family.</text>
</comment>
<name>A0A8H5G088_9AGAR</name>
<dbReference type="Proteomes" id="UP000559027">
    <property type="component" value="Unassembled WGS sequence"/>
</dbReference>
<dbReference type="InterPro" id="IPR002737">
    <property type="entry name" value="MEMO1_fam"/>
</dbReference>
<dbReference type="NCBIfam" id="TIGR04336">
    <property type="entry name" value="AmmeMemoSam_B"/>
    <property type="match status" value="1"/>
</dbReference>
<dbReference type="Gene3D" id="3.40.830.10">
    <property type="entry name" value="LigB-like"/>
    <property type="match status" value="1"/>
</dbReference>
<protein>
    <submittedName>
        <fullName evidence="2">Uncharacterized protein</fullName>
    </submittedName>
</protein>
<dbReference type="CDD" id="cd07361">
    <property type="entry name" value="MEMO_like"/>
    <property type="match status" value="1"/>
</dbReference>
<dbReference type="PANTHER" id="PTHR11060">
    <property type="entry name" value="PROTEIN MEMO1"/>
    <property type="match status" value="1"/>
</dbReference>
<dbReference type="PANTHER" id="PTHR11060:SF0">
    <property type="entry name" value="PROTEIN MEMO1"/>
    <property type="match status" value="1"/>
</dbReference>
<proteinExistence type="inferred from homology"/>
<gene>
    <name evidence="2" type="ORF">D9756_003798</name>
</gene>
<dbReference type="OrthoDB" id="417112at2759"/>
<evidence type="ECO:0000313" key="3">
    <source>
        <dbReference type="Proteomes" id="UP000559027"/>
    </source>
</evidence>
<reference evidence="2 3" key="1">
    <citation type="journal article" date="2020" name="ISME J.">
        <title>Uncovering the hidden diversity of litter-decomposition mechanisms in mushroom-forming fungi.</title>
        <authorList>
            <person name="Floudas D."/>
            <person name="Bentzer J."/>
            <person name="Ahren D."/>
            <person name="Johansson T."/>
            <person name="Persson P."/>
            <person name="Tunlid A."/>
        </authorList>
    </citation>
    <scope>NUCLEOTIDE SEQUENCE [LARGE SCALE GENOMIC DNA]</scope>
    <source>
        <strain evidence="2 3">CBS 146.42</strain>
    </source>
</reference>
<dbReference type="HAMAP" id="MF_00055">
    <property type="entry name" value="MEMO1"/>
    <property type="match status" value="1"/>
</dbReference>
<evidence type="ECO:0000313" key="2">
    <source>
        <dbReference type="EMBL" id="KAF5356215.1"/>
    </source>
</evidence>
<comment type="caution">
    <text evidence="2">The sequence shown here is derived from an EMBL/GenBank/DDBJ whole genome shotgun (WGS) entry which is preliminary data.</text>
</comment>
<accession>A0A8H5G088</accession>